<dbReference type="EMBL" id="FNZR01000010">
    <property type="protein sequence ID" value="SEL80394.1"/>
    <property type="molecule type" value="Genomic_DNA"/>
</dbReference>
<accession>A0A1H7T7Q6</accession>
<name>A0A1H7T7Q6_9SPHI</name>
<sequence>MIVELRGVEFVNKGAELMLHAILSELRKHDSNVKVVMRPTPRTPKDKLRAVNIYIRIRPSRHPLKKALKKFIPSQFYALLGYVRDEEIKVVLDASGFAFGDQWGAKYAEDQLGKHIVEWKKRNKKVILLPQAFGGFHDDELRKVMVKIIDYADLIFAREPRSFDYLREISNTPKIKLAPDFTNLINGKVPTNLDTSLEVAIIPNYKMLEATQYEKNEYFSFLRNAVTNVRQQGFNPFFLIHEGQKDFKLTDEANQELKSPIPIIHNPDPLVIKGIIGQTKFIICSRFHGVVSALCQGVPPIVAGWSHKYELLLTDYNQSNLLIRDISDKDELHKAVKMLSHEQTRTAISNEIKQHAVIQKELSKAMWQTVFNEIKS</sequence>
<evidence type="ECO:0000259" key="1">
    <source>
        <dbReference type="Pfam" id="PF04230"/>
    </source>
</evidence>
<reference evidence="3" key="1">
    <citation type="submission" date="2016-10" db="EMBL/GenBank/DDBJ databases">
        <authorList>
            <person name="Varghese N."/>
            <person name="Submissions S."/>
        </authorList>
    </citation>
    <scope>NUCLEOTIDE SEQUENCE [LARGE SCALE GENOMIC DNA]</scope>
    <source>
        <strain evidence="3">Jip14</strain>
    </source>
</reference>
<dbReference type="PANTHER" id="PTHR36836">
    <property type="entry name" value="COLANIC ACID BIOSYNTHESIS PROTEIN WCAK"/>
    <property type="match status" value="1"/>
</dbReference>
<dbReference type="STRING" id="332977.SAMN05421740_110118"/>
<dbReference type="Proteomes" id="UP000198916">
    <property type="component" value="Unassembled WGS sequence"/>
</dbReference>
<organism evidence="2 3">
    <name type="scientific">Parapedobacter koreensis</name>
    <dbReference type="NCBI Taxonomy" id="332977"/>
    <lineage>
        <taxon>Bacteria</taxon>
        <taxon>Pseudomonadati</taxon>
        <taxon>Bacteroidota</taxon>
        <taxon>Sphingobacteriia</taxon>
        <taxon>Sphingobacteriales</taxon>
        <taxon>Sphingobacteriaceae</taxon>
        <taxon>Parapedobacter</taxon>
    </lineage>
</organism>
<protein>
    <submittedName>
        <fullName evidence="2">Colanic acid/amylovoran biosynthesis protein</fullName>
    </submittedName>
</protein>
<feature type="domain" description="Polysaccharide pyruvyl transferase" evidence="1">
    <location>
        <begin position="12"/>
        <end position="307"/>
    </location>
</feature>
<dbReference type="InterPro" id="IPR007345">
    <property type="entry name" value="Polysacch_pyruvyl_Trfase"/>
</dbReference>
<keyword evidence="3" id="KW-1185">Reference proteome</keyword>
<dbReference type="Pfam" id="PF04230">
    <property type="entry name" value="PS_pyruv_trans"/>
    <property type="match status" value="1"/>
</dbReference>
<dbReference type="PANTHER" id="PTHR36836:SF1">
    <property type="entry name" value="COLANIC ACID BIOSYNTHESIS PROTEIN WCAK"/>
    <property type="match status" value="1"/>
</dbReference>
<dbReference type="RefSeq" id="WP_090608377.1">
    <property type="nucleotide sequence ID" value="NZ_FNZR01000010.1"/>
</dbReference>
<evidence type="ECO:0000313" key="2">
    <source>
        <dbReference type="EMBL" id="SEL80394.1"/>
    </source>
</evidence>
<dbReference type="OrthoDB" id="6058856at2"/>
<proteinExistence type="predicted"/>
<gene>
    <name evidence="2" type="ORF">SAMN05421740_110118</name>
</gene>
<dbReference type="AlphaFoldDB" id="A0A1H7T7Q6"/>
<evidence type="ECO:0000313" key="3">
    <source>
        <dbReference type="Proteomes" id="UP000198916"/>
    </source>
</evidence>